<accession>A0ABZ2AG94</accession>
<name>A0ABZ2AG94_9BACT</name>
<keyword evidence="4" id="KW-1185">Reference proteome</keyword>
<feature type="signal peptide" evidence="2">
    <location>
        <begin position="1"/>
        <end position="25"/>
    </location>
</feature>
<keyword evidence="2" id="KW-0732">Signal</keyword>
<dbReference type="Proteomes" id="UP001431935">
    <property type="component" value="Chromosome"/>
</dbReference>
<feature type="region of interest" description="Disordered" evidence="1">
    <location>
        <begin position="219"/>
        <end position="248"/>
    </location>
</feature>
<protein>
    <recommendedName>
        <fullName evidence="5">Lipoprotein</fullName>
    </recommendedName>
</protein>
<reference evidence="3" key="1">
    <citation type="submission" date="2024-01" db="EMBL/GenBank/DDBJ databases">
        <title>Complete genome sequence of Mycoplasma gateae strain 3700.</title>
        <authorList>
            <person name="Spergser J."/>
        </authorList>
    </citation>
    <scope>NUCLEOTIDE SEQUENCE [LARGE SCALE GENOMIC DNA]</scope>
    <source>
        <strain evidence="3">3700</strain>
    </source>
</reference>
<evidence type="ECO:0008006" key="5">
    <source>
        <dbReference type="Google" id="ProtNLM"/>
    </source>
</evidence>
<feature type="chain" id="PRO_5046960531" description="Lipoprotein" evidence="2">
    <location>
        <begin position="26"/>
        <end position="312"/>
    </location>
</feature>
<organism evidence="3 4">
    <name type="scientific">Metamycoplasma gateae</name>
    <dbReference type="NCBI Taxonomy" id="35769"/>
    <lineage>
        <taxon>Bacteria</taxon>
        <taxon>Bacillati</taxon>
        <taxon>Mycoplasmatota</taxon>
        <taxon>Mycoplasmoidales</taxon>
        <taxon>Metamycoplasmataceae</taxon>
        <taxon>Metamycoplasma</taxon>
    </lineage>
</organism>
<feature type="compositionally biased region" description="Basic and acidic residues" evidence="1">
    <location>
        <begin position="219"/>
        <end position="232"/>
    </location>
</feature>
<evidence type="ECO:0000256" key="1">
    <source>
        <dbReference type="SAM" id="MobiDB-lite"/>
    </source>
</evidence>
<dbReference type="RefSeq" id="WP_330463177.1">
    <property type="nucleotide sequence ID" value="NZ_CP143578.1"/>
</dbReference>
<evidence type="ECO:0000313" key="4">
    <source>
        <dbReference type="Proteomes" id="UP001431935"/>
    </source>
</evidence>
<evidence type="ECO:0000256" key="2">
    <source>
        <dbReference type="SAM" id="SignalP"/>
    </source>
</evidence>
<dbReference type="EMBL" id="CP143578">
    <property type="protein sequence ID" value="WVN21146.1"/>
    <property type="molecule type" value="Genomic_DNA"/>
</dbReference>
<evidence type="ECO:0000313" key="3">
    <source>
        <dbReference type="EMBL" id="WVN21146.1"/>
    </source>
</evidence>
<proteinExistence type="predicted"/>
<sequence>MKKNKIKLLKILGSASLISMPFLLVQCINQRTNDTNQRIDELKKILQDYETTLIDKPLYENINEIIKKDISFFSVNNNFLYLDNLLKIAKKVLTKKVYKNSIPNKIIKFNEKLNVIYEVWTSIINKNKLIDDIELKDFEQLFIKTREDLTIKKVYNEQEFDEIIKKFVIVAKKIRNYYNKKISQHAIEFNTLFTKEFPTLIIKNNLIQNNDLDSIFNIEPKKDDEENNDPKPDGNTSDNEEDAGSNNKDKEIYLDKNSIFVNKKEYLISNFFEEEKAVEVSINEISDGDTAKFISTRSSEQYKVRFSGIDTP</sequence>
<gene>
    <name evidence="3" type="ORF">V2E26_01880</name>
</gene>